<keyword evidence="14" id="KW-1185">Reference proteome</keyword>
<dbReference type="GO" id="GO:0016020">
    <property type="term" value="C:membrane"/>
    <property type="evidence" value="ECO:0007669"/>
    <property type="project" value="UniProtKB-SubCell"/>
</dbReference>
<organism evidence="13 14">
    <name type="scientific">Exaiptasia diaphana</name>
    <name type="common">Tropical sea anemone</name>
    <name type="synonym">Aiptasia pulchella</name>
    <dbReference type="NCBI Taxonomy" id="2652724"/>
    <lineage>
        <taxon>Eukaryota</taxon>
        <taxon>Metazoa</taxon>
        <taxon>Cnidaria</taxon>
        <taxon>Anthozoa</taxon>
        <taxon>Hexacorallia</taxon>
        <taxon>Actiniaria</taxon>
        <taxon>Aiptasiidae</taxon>
        <taxon>Exaiptasia</taxon>
    </lineage>
</organism>
<dbReference type="Proteomes" id="UP000887567">
    <property type="component" value="Unplaced"/>
</dbReference>
<accession>A0A913XEU1</accession>
<dbReference type="Pfam" id="PF00999">
    <property type="entry name" value="Na_H_Exchanger"/>
    <property type="match status" value="1"/>
</dbReference>
<keyword evidence="6 10" id="KW-1133">Transmembrane helix</keyword>
<dbReference type="GeneID" id="110242037"/>
<dbReference type="OMA" id="IKAHASK"/>
<keyword evidence="8 10" id="KW-0472">Membrane</keyword>
<dbReference type="RefSeq" id="XP_020903628.1">
    <property type="nucleotide sequence ID" value="XM_021047969.2"/>
</dbReference>
<evidence type="ECO:0000313" key="14">
    <source>
        <dbReference type="Proteomes" id="UP000887567"/>
    </source>
</evidence>
<proteinExistence type="predicted"/>
<protein>
    <recommendedName>
        <fullName evidence="12">Cation/H+ exchanger transmembrane domain-containing protein</fullName>
    </recommendedName>
</protein>
<dbReference type="Gene3D" id="1.20.1530.20">
    <property type="match status" value="1"/>
</dbReference>
<evidence type="ECO:0000256" key="6">
    <source>
        <dbReference type="ARBA" id="ARBA00022989"/>
    </source>
</evidence>
<evidence type="ECO:0000256" key="10">
    <source>
        <dbReference type="SAM" id="Phobius"/>
    </source>
</evidence>
<feature type="domain" description="Cation/H+ exchanger transmembrane" evidence="12">
    <location>
        <begin position="262"/>
        <end position="659"/>
    </location>
</feature>
<keyword evidence="7" id="KW-0406">Ion transport</keyword>
<feature type="transmembrane region" description="Helical" evidence="10">
    <location>
        <begin position="579"/>
        <end position="599"/>
    </location>
</feature>
<feature type="signal peptide" evidence="11">
    <location>
        <begin position="1"/>
        <end position="21"/>
    </location>
</feature>
<evidence type="ECO:0000256" key="4">
    <source>
        <dbReference type="ARBA" id="ARBA00022692"/>
    </source>
</evidence>
<evidence type="ECO:0000256" key="2">
    <source>
        <dbReference type="ARBA" id="ARBA00022448"/>
    </source>
</evidence>
<feature type="transmembrane region" description="Helical" evidence="10">
    <location>
        <begin position="364"/>
        <end position="382"/>
    </location>
</feature>
<feature type="transmembrane region" description="Helical" evidence="10">
    <location>
        <begin position="299"/>
        <end position="319"/>
    </location>
</feature>
<feature type="transmembrane region" description="Helical" evidence="10">
    <location>
        <begin position="256"/>
        <end position="279"/>
    </location>
</feature>
<dbReference type="KEGG" id="epa:110242037"/>
<dbReference type="InterPro" id="IPR006153">
    <property type="entry name" value="Cation/H_exchanger_TM"/>
</dbReference>
<feature type="region of interest" description="Disordered" evidence="9">
    <location>
        <begin position="202"/>
        <end position="222"/>
    </location>
</feature>
<comment type="subcellular location">
    <subcellularLocation>
        <location evidence="1">Membrane</location>
        <topology evidence="1">Multi-pass membrane protein</topology>
    </subcellularLocation>
</comment>
<evidence type="ECO:0000256" key="11">
    <source>
        <dbReference type="SAM" id="SignalP"/>
    </source>
</evidence>
<evidence type="ECO:0000256" key="1">
    <source>
        <dbReference type="ARBA" id="ARBA00004141"/>
    </source>
</evidence>
<feature type="chain" id="PRO_5037870309" description="Cation/H+ exchanger transmembrane domain-containing protein" evidence="11">
    <location>
        <begin position="22"/>
        <end position="678"/>
    </location>
</feature>
<evidence type="ECO:0000256" key="7">
    <source>
        <dbReference type="ARBA" id="ARBA00023065"/>
    </source>
</evidence>
<evidence type="ECO:0000259" key="12">
    <source>
        <dbReference type="Pfam" id="PF00999"/>
    </source>
</evidence>
<feature type="transmembrane region" description="Helical" evidence="10">
    <location>
        <begin position="641"/>
        <end position="660"/>
    </location>
</feature>
<dbReference type="InterPro" id="IPR038770">
    <property type="entry name" value="Na+/solute_symporter_sf"/>
</dbReference>
<dbReference type="PANTHER" id="PTHR16254">
    <property type="entry name" value="POTASSIUM/PROTON ANTIPORTER-RELATED"/>
    <property type="match status" value="1"/>
</dbReference>
<feature type="compositionally biased region" description="Basic and acidic residues" evidence="9">
    <location>
        <begin position="210"/>
        <end position="222"/>
    </location>
</feature>
<keyword evidence="2" id="KW-0813">Transport</keyword>
<dbReference type="InterPro" id="IPR045158">
    <property type="entry name" value="KEA4/5/6-like"/>
</dbReference>
<evidence type="ECO:0000256" key="5">
    <source>
        <dbReference type="ARBA" id="ARBA00022729"/>
    </source>
</evidence>
<dbReference type="EnsemblMetazoa" id="XM_021047969.2">
    <property type="protein sequence ID" value="XP_020903628.1"/>
    <property type="gene ID" value="LOC110242037"/>
</dbReference>
<feature type="transmembrane region" description="Helical" evidence="10">
    <location>
        <begin position="339"/>
        <end position="358"/>
    </location>
</feature>
<dbReference type="PANTHER" id="PTHR16254:SF14">
    <property type="entry name" value="TRANSMEMBRANE AND COILED-COIL DOMAIN-CONTAINING PROTEIN 3"/>
    <property type="match status" value="1"/>
</dbReference>
<feature type="transmembrane region" description="Helical" evidence="10">
    <location>
        <begin position="497"/>
        <end position="515"/>
    </location>
</feature>
<evidence type="ECO:0000256" key="9">
    <source>
        <dbReference type="SAM" id="MobiDB-lite"/>
    </source>
</evidence>
<dbReference type="AlphaFoldDB" id="A0A913XEU1"/>
<evidence type="ECO:0000313" key="13">
    <source>
        <dbReference type="EnsemblMetazoa" id="XP_020903628.1"/>
    </source>
</evidence>
<dbReference type="OrthoDB" id="1654420at2759"/>
<keyword evidence="5 11" id="KW-0732">Signal</keyword>
<keyword evidence="3" id="KW-0050">Antiport</keyword>
<dbReference type="PROSITE" id="PS51257">
    <property type="entry name" value="PROKAR_LIPOPROTEIN"/>
    <property type="match status" value="1"/>
</dbReference>
<evidence type="ECO:0000256" key="8">
    <source>
        <dbReference type="ARBA" id="ARBA00023136"/>
    </source>
</evidence>
<keyword evidence="4 10" id="KW-0812">Transmembrane</keyword>
<feature type="transmembrane region" description="Helical" evidence="10">
    <location>
        <begin position="403"/>
        <end position="425"/>
    </location>
</feature>
<sequence>MTKNIIVYLFIVNTFWTFSSCDPTRWDSKSCRKINGLFHTKEQVTQKLKHVLEVEKKKKSLSNAQIRAINIYQAELNDTERAIFEAMSGLRKLLHEDYKSVVSIKEAIKQRLDSFKTIALRQEVQFNSISEAEKDLTAEHKLNGKNNSTGRGIGKLIDSVLSDVFIAADKLEKKLSDNTFEKQRNAKGASIEAVVRVNDDQNEAAGDGQEEGKDNSENEKDDGMSILVDSQSNEFVLAKSKDATVPHEDLHLIKDIIWICILSFFGACLCTVVELPTMFGFVMSGMVLGPTGVNIIKSVVQVETLGEFGVFFILFTVGLEFSPERIRKVWKVSVGGSTLMMVLIVVFGMLGGMCFGILPQQSAFVAACLSLSSTPLIVKFLGNKAGDHSNKEHTNGNHDYSSSLLGILVMQDVYLGLIVAILPALSGHIITTPSSKVQHGIVHHIIHGSNTSHTNLLMTAWVVFEVLGSMIGLLILCIMLARYLIGPFYRTLQRIGSMELYFLGTIALAFCMLIMTEHLGISMELGCFVTGVIISANGEQIVKQVSHLVEPIKDFLSCLFFASIGLHVFPSFVLNELSVTLTLTFGVVTFKFLVGVFVLRLFLPKSTNNKYIVAAGLAQVSEFSFVLGSRARRFHLISREVYLLILSVTTLSLLFAPLVWRASLWKFGEKRSTHQKPV</sequence>
<feature type="transmembrane region" description="Helical" evidence="10">
    <location>
        <begin position="460"/>
        <end position="485"/>
    </location>
</feature>
<reference evidence="13" key="1">
    <citation type="submission" date="2022-11" db="UniProtKB">
        <authorList>
            <consortium name="EnsemblMetazoa"/>
        </authorList>
    </citation>
    <scope>IDENTIFICATION</scope>
</reference>
<dbReference type="GO" id="GO:0015386">
    <property type="term" value="F:potassium:proton antiporter activity"/>
    <property type="evidence" value="ECO:0007669"/>
    <property type="project" value="InterPro"/>
</dbReference>
<evidence type="ECO:0000256" key="3">
    <source>
        <dbReference type="ARBA" id="ARBA00022449"/>
    </source>
</evidence>
<name>A0A913XEU1_EXADI</name>